<accession>A0AAW8S3R9</accession>
<dbReference type="AlphaFoldDB" id="A0AAW8S3R9"/>
<protein>
    <submittedName>
        <fullName evidence="1">Transposase</fullName>
    </submittedName>
</protein>
<proteinExistence type="predicted"/>
<evidence type="ECO:0000313" key="2">
    <source>
        <dbReference type="Proteomes" id="UP001260773"/>
    </source>
</evidence>
<dbReference type="EMBL" id="JARPWH010000365">
    <property type="protein sequence ID" value="MDT2405369.1"/>
    <property type="molecule type" value="Genomic_DNA"/>
</dbReference>
<feature type="non-terminal residue" evidence="1">
    <location>
        <position position="55"/>
    </location>
</feature>
<name>A0AAW8S3R9_ENTAV</name>
<gene>
    <name evidence="1" type="ORF">P7D43_23860</name>
</gene>
<dbReference type="Proteomes" id="UP001260773">
    <property type="component" value="Unassembled WGS sequence"/>
</dbReference>
<reference evidence="1" key="1">
    <citation type="submission" date="2023-03" db="EMBL/GenBank/DDBJ databases">
        <authorList>
            <person name="Shen W."/>
            <person name="Cai J."/>
        </authorList>
    </citation>
    <scope>NUCLEOTIDE SEQUENCE</scope>
    <source>
        <strain evidence="1">P33-2</strain>
    </source>
</reference>
<comment type="caution">
    <text evidence="1">The sequence shown here is derived from an EMBL/GenBank/DDBJ whole genome shotgun (WGS) entry which is preliminary data.</text>
</comment>
<evidence type="ECO:0000313" key="1">
    <source>
        <dbReference type="EMBL" id="MDT2405369.1"/>
    </source>
</evidence>
<sequence length="55" mass="6324">MPLIPKIIQTFTNALITYPRCLIQHLKKAVLYLNKHKQAIINALKYPYSNGKLEG</sequence>
<organism evidence="1 2">
    <name type="scientific">Enterococcus avium</name>
    <name type="common">Streptococcus avium</name>
    <dbReference type="NCBI Taxonomy" id="33945"/>
    <lineage>
        <taxon>Bacteria</taxon>
        <taxon>Bacillati</taxon>
        <taxon>Bacillota</taxon>
        <taxon>Bacilli</taxon>
        <taxon>Lactobacillales</taxon>
        <taxon>Enterococcaceae</taxon>
        <taxon>Enterococcus</taxon>
    </lineage>
</organism>